<dbReference type="Proteomes" id="UP000287872">
    <property type="component" value="Unassembled WGS sequence"/>
</dbReference>
<gene>
    <name evidence="2" type="ORF">Ctaglu_31920</name>
</gene>
<proteinExistence type="predicted"/>
<name>A0A401UPV3_9CLOT</name>
<sequence>MENIEINKQPIKDQYKDDKNLNLRLNLHTYNINKVDWNDWCFNQMDFQSKARILELGCGPGGLWERNKYKLNKDWNITLSDFSKGMLECAKKTLAEVDYDFKYKEIDIQDIPYEEGSFDVVIARHMLYHVPDIEKALSEIKRVLAAGGTFYATTNGRGAMAQLYELIEKFDPEIGLNNLGMGDRFEFEGGRLLLEKYFSEVEMQVFEGKIVVPQAEPVVSYVASTMRGRAILTGQKKQEFTKYVEDYIEKNGNMSITTEACIFKVKK</sequence>
<reference evidence="2 3" key="1">
    <citation type="submission" date="2018-11" db="EMBL/GenBank/DDBJ databases">
        <title>Genome sequencing and assembly of Clostridium tagluense strain A121.</title>
        <authorList>
            <person name="Murakami T."/>
            <person name="Segawa T."/>
            <person name="Shcherbakova V.A."/>
            <person name="Mori H."/>
            <person name="Yoshimura Y."/>
        </authorList>
    </citation>
    <scope>NUCLEOTIDE SEQUENCE [LARGE SCALE GENOMIC DNA]</scope>
    <source>
        <strain evidence="2 3">A121</strain>
    </source>
</reference>
<dbReference type="PANTHER" id="PTHR43591">
    <property type="entry name" value="METHYLTRANSFERASE"/>
    <property type="match status" value="1"/>
</dbReference>
<feature type="domain" description="Methyltransferase type 11" evidence="1">
    <location>
        <begin position="54"/>
        <end position="151"/>
    </location>
</feature>
<dbReference type="InterPro" id="IPR013216">
    <property type="entry name" value="Methyltransf_11"/>
</dbReference>
<dbReference type="CDD" id="cd02440">
    <property type="entry name" value="AdoMet_MTases"/>
    <property type="match status" value="1"/>
</dbReference>
<dbReference type="EMBL" id="BHYK01000019">
    <property type="protein sequence ID" value="GCD11569.1"/>
    <property type="molecule type" value="Genomic_DNA"/>
</dbReference>
<dbReference type="InterPro" id="IPR029063">
    <property type="entry name" value="SAM-dependent_MTases_sf"/>
</dbReference>
<dbReference type="OrthoDB" id="9777497at2"/>
<dbReference type="SUPFAM" id="SSF53335">
    <property type="entry name" value="S-adenosyl-L-methionine-dependent methyltransferases"/>
    <property type="match status" value="1"/>
</dbReference>
<dbReference type="Pfam" id="PF08241">
    <property type="entry name" value="Methyltransf_11"/>
    <property type="match status" value="1"/>
</dbReference>
<dbReference type="AlphaFoldDB" id="A0A401UPV3"/>
<protein>
    <recommendedName>
        <fullName evidence="1">Methyltransferase type 11 domain-containing protein</fullName>
    </recommendedName>
</protein>
<evidence type="ECO:0000313" key="3">
    <source>
        <dbReference type="Proteomes" id="UP000287872"/>
    </source>
</evidence>
<evidence type="ECO:0000313" key="2">
    <source>
        <dbReference type="EMBL" id="GCD11569.1"/>
    </source>
</evidence>
<dbReference type="Gene3D" id="3.40.50.150">
    <property type="entry name" value="Vaccinia Virus protein VP39"/>
    <property type="match status" value="1"/>
</dbReference>
<organism evidence="2 3">
    <name type="scientific">Clostridium tagluense</name>
    <dbReference type="NCBI Taxonomy" id="360422"/>
    <lineage>
        <taxon>Bacteria</taxon>
        <taxon>Bacillati</taxon>
        <taxon>Bacillota</taxon>
        <taxon>Clostridia</taxon>
        <taxon>Eubacteriales</taxon>
        <taxon>Clostridiaceae</taxon>
        <taxon>Clostridium</taxon>
    </lineage>
</organism>
<comment type="caution">
    <text evidence="2">The sequence shown here is derived from an EMBL/GenBank/DDBJ whole genome shotgun (WGS) entry which is preliminary data.</text>
</comment>
<dbReference type="RefSeq" id="WP_125003499.1">
    <property type="nucleotide sequence ID" value="NZ_BHYK01000019.1"/>
</dbReference>
<keyword evidence="3" id="KW-1185">Reference proteome</keyword>
<dbReference type="GO" id="GO:0008757">
    <property type="term" value="F:S-adenosylmethionine-dependent methyltransferase activity"/>
    <property type="evidence" value="ECO:0007669"/>
    <property type="project" value="InterPro"/>
</dbReference>
<accession>A0A401UPV3</accession>
<evidence type="ECO:0000259" key="1">
    <source>
        <dbReference type="Pfam" id="PF08241"/>
    </source>
</evidence>